<keyword evidence="2" id="KW-1185">Reference proteome</keyword>
<organism evidence="1 2">
    <name type="scientific">Streptomyces paradoxus</name>
    <dbReference type="NCBI Taxonomy" id="66375"/>
    <lineage>
        <taxon>Bacteria</taxon>
        <taxon>Bacillati</taxon>
        <taxon>Actinomycetota</taxon>
        <taxon>Actinomycetes</taxon>
        <taxon>Kitasatosporales</taxon>
        <taxon>Streptomycetaceae</taxon>
        <taxon>Streptomyces</taxon>
    </lineage>
</organism>
<evidence type="ECO:0000313" key="1">
    <source>
        <dbReference type="EMBL" id="MBB6081086.1"/>
    </source>
</evidence>
<comment type="caution">
    <text evidence="1">The sequence shown here is derived from an EMBL/GenBank/DDBJ whole genome shotgun (WGS) entry which is preliminary data.</text>
</comment>
<name>A0A7W9TIQ5_9ACTN</name>
<sequence>MTKEGLRVTVQGDLPPETLKRIADAVRRTALNEVAELDLAPPLREVPPTQRAPRPGPSDDALSLFPFLGIIFEREE</sequence>
<proteinExistence type="predicted"/>
<gene>
    <name evidence="1" type="ORF">HNR57_007037</name>
</gene>
<dbReference type="AlphaFoldDB" id="A0A7W9TIQ5"/>
<dbReference type="RefSeq" id="WP_184566538.1">
    <property type="nucleotide sequence ID" value="NZ_BAAARS010000012.1"/>
</dbReference>
<dbReference type="EMBL" id="JACHGV010000015">
    <property type="protein sequence ID" value="MBB6081086.1"/>
    <property type="molecule type" value="Genomic_DNA"/>
</dbReference>
<reference evidence="1 2" key="1">
    <citation type="submission" date="2020-08" db="EMBL/GenBank/DDBJ databases">
        <title>Genomic Encyclopedia of Type Strains, Phase IV (KMG-IV): sequencing the most valuable type-strain genomes for metagenomic binning, comparative biology and taxonomic classification.</title>
        <authorList>
            <person name="Goeker M."/>
        </authorList>
    </citation>
    <scope>NUCLEOTIDE SEQUENCE [LARGE SCALE GENOMIC DNA]</scope>
    <source>
        <strain evidence="1 2">DSM 43350</strain>
    </source>
</reference>
<protein>
    <submittedName>
        <fullName evidence="1">Uncharacterized protein</fullName>
    </submittedName>
</protein>
<accession>A0A7W9TIQ5</accession>
<dbReference type="Proteomes" id="UP000591537">
    <property type="component" value="Unassembled WGS sequence"/>
</dbReference>
<evidence type="ECO:0000313" key="2">
    <source>
        <dbReference type="Proteomes" id="UP000591537"/>
    </source>
</evidence>